<evidence type="ECO:0000313" key="3">
    <source>
        <dbReference type="Proteomes" id="UP000614601"/>
    </source>
</evidence>
<keyword evidence="3" id="KW-1185">Reference proteome</keyword>
<feature type="region of interest" description="Disordered" evidence="1">
    <location>
        <begin position="15"/>
        <end position="35"/>
    </location>
</feature>
<sequence length="638" mass="76414">MKPVEVQRKLSLEDRKRLFQRPVPPLPPGCRDPRPKFKEPVMNQELEHPQLWPQVMPTFMRDFLLPKKPLEADAYMADKNNYVWAVSLSDISKVEKVFFLNNKWKTKLQAYFWTMPLQIQFCQDIDRTTGFRHRLNCASKSLVNVKIDCFQSPLEKLLIFGDTFFQLIYRYSEMSGLRQMRLIKRNVNSIRIGQLGQPLDSLIKQWPSNYEVFYSKIREITLGLCFVKLEAQPLVQWIIGRNLATLRRLSTPLRDMSWDIFKQLDLEWLKCTIDKRTSKNCVKVFKVCTETLCLDFYGEMKLNIFESFINYKRVFHSRIRVLEITWHGFGSDYMRFLERLERLIQFVKKYGPNVRVVTFREGRCISIDPGSKQSTTNWARIFHFRRKVREQISDNWSKKFGNLNFRVVFKINFHSIQKSWTGCGEFEIYQNRMAFYFNNNNDVRRECIDQHRNFFNLPDNQFKSRVLREISAKLPKKTYYFIGPTKGKKYHLYESPTKQGKQYFEDVEYSTFEGENEENDSMPIYTLKEREVFRPQEIDFHREIEYHNNRIEVISYRRASRKDAYLRIPLPPRIHTNHNMIRKFRIWHSPSLPPDLTIPSLEPLPSTFSFKVFKKPKRKRIPNKKISLPLDKSHVINS</sequence>
<protein>
    <submittedName>
        <fullName evidence="2">Uncharacterized protein</fullName>
    </submittedName>
</protein>
<dbReference type="Proteomes" id="UP000783686">
    <property type="component" value="Unassembled WGS sequence"/>
</dbReference>
<proteinExistence type="predicted"/>
<evidence type="ECO:0000313" key="2">
    <source>
        <dbReference type="EMBL" id="CAD5211188.1"/>
    </source>
</evidence>
<evidence type="ECO:0000256" key="1">
    <source>
        <dbReference type="SAM" id="MobiDB-lite"/>
    </source>
</evidence>
<organism evidence="2 3">
    <name type="scientific">Bursaphelenchus okinawaensis</name>
    <dbReference type="NCBI Taxonomy" id="465554"/>
    <lineage>
        <taxon>Eukaryota</taxon>
        <taxon>Metazoa</taxon>
        <taxon>Ecdysozoa</taxon>
        <taxon>Nematoda</taxon>
        <taxon>Chromadorea</taxon>
        <taxon>Rhabditida</taxon>
        <taxon>Tylenchina</taxon>
        <taxon>Tylenchomorpha</taxon>
        <taxon>Aphelenchoidea</taxon>
        <taxon>Aphelenchoididae</taxon>
        <taxon>Bursaphelenchus</taxon>
    </lineage>
</organism>
<dbReference type="OrthoDB" id="10333155at2759"/>
<dbReference type="Proteomes" id="UP000614601">
    <property type="component" value="Unassembled WGS sequence"/>
</dbReference>
<name>A0A811K6S9_9BILA</name>
<reference evidence="2" key="1">
    <citation type="submission" date="2020-09" db="EMBL/GenBank/DDBJ databases">
        <authorList>
            <person name="Kikuchi T."/>
        </authorList>
    </citation>
    <scope>NUCLEOTIDE SEQUENCE</scope>
    <source>
        <strain evidence="2">SH1</strain>
    </source>
</reference>
<dbReference type="EMBL" id="CAJFDH010000002">
    <property type="protein sequence ID" value="CAD5211188.1"/>
    <property type="molecule type" value="Genomic_DNA"/>
</dbReference>
<dbReference type="AlphaFoldDB" id="A0A811K6S9"/>
<accession>A0A811K6S9</accession>
<comment type="caution">
    <text evidence="2">The sequence shown here is derived from an EMBL/GenBank/DDBJ whole genome shotgun (WGS) entry which is preliminary data.</text>
</comment>
<gene>
    <name evidence="2" type="ORF">BOKJ2_LOCUS3569</name>
</gene>
<dbReference type="EMBL" id="CAJFCW020000002">
    <property type="protein sequence ID" value="CAG9092854.1"/>
    <property type="molecule type" value="Genomic_DNA"/>
</dbReference>